<evidence type="ECO:0000313" key="4">
    <source>
        <dbReference type="EMBL" id="MEN2766070.1"/>
    </source>
</evidence>
<dbReference type="Proteomes" id="UP001444625">
    <property type="component" value="Unassembled WGS sequence"/>
</dbReference>
<keyword evidence="1" id="KW-1133">Transmembrane helix</keyword>
<dbReference type="RefSeq" id="WP_345823530.1">
    <property type="nucleotide sequence ID" value="NZ_JBDIML010000001.1"/>
</dbReference>
<keyword evidence="1" id="KW-0812">Transmembrane</keyword>
<accession>A0ABU9XCU8</accession>
<dbReference type="Pfam" id="PF25155">
    <property type="entry name" value="NTF2_YvbJ"/>
    <property type="match status" value="1"/>
</dbReference>
<evidence type="ECO:0008006" key="6">
    <source>
        <dbReference type="Google" id="ProtNLM"/>
    </source>
</evidence>
<dbReference type="Pfam" id="PF22820">
    <property type="entry name" value="TcaA_3rd_4th"/>
    <property type="match status" value="1"/>
</dbReference>
<reference evidence="4 5" key="1">
    <citation type="submission" date="2024-05" db="EMBL/GenBank/DDBJ databases">
        <authorList>
            <person name="Haq I."/>
            <person name="Ullah Z."/>
            <person name="Ahmad R."/>
            <person name="Li M."/>
            <person name="Tong Y."/>
        </authorList>
    </citation>
    <scope>NUCLEOTIDE SEQUENCE [LARGE SCALE GENOMIC DNA]</scope>
    <source>
        <strain evidence="4 5">16A2E</strain>
    </source>
</reference>
<proteinExistence type="predicted"/>
<name>A0ABU9XCU8_9BACI</name>
<keyword evidence="1" id="KW-0472">Membrane</keyword>
<feature type="domain" description="YvbJ-like NTF2-like" evidence="3">
    <location>
        <begin position="130"/>
        <end position="241"/>
    </location>
</feature>
<dbReference type="InterPro" id="IPR056902">
    <property type="entry name" value="NTF2_YvbJ"/>
</dbReference>
<protein>
    <recommendedName>
        <fullName evidence="6">Regulatory protein YycH-like domain-containing protein</fullName>
    </recommendedName>
</protein>
<feature type="transmembrane region" description="Helical" evidence="1">
    <location>
        <begin position="6"/>
        <end position="26"/>
    </location>
</feature>
<sequence length="246" mass="28357">MKKIHLFFIIFFFGITMYFFISNFFVKPDRTEQGIGTEDSGKTESVEKVPVTLVTDITDTSITINGEDQPQSVSDQLNFGELPVGTTIQGERYFYWGETKSKVYTVEAGIEVYDITANIPVLEDSFKVLISDIIHTFAKQRLFTLINRDRDLLTNVSKQLKDKYNKKMSVTEITGGESLDVKINFEKMLYEPGPDYTEKLLVPVTFVNEIITDENSVPYEVEQEVILTLLYDQAYKYWVIIQEEEL</sequence>
<evidence type="ECO:0000259" key="2">
    <source>
        <dbReference type="Pfam" id="PF22820"/>
    </source>
</evidence>
<evidence type="ECO:0000256" key="1">
    <source>
        <dbReference type="SAM" id="Phobius"/>
    </source>
</evidence>
<keyword evidence="5" id="KW-1185">Reference proteome</keyword>
<gene>
    <name evidence="4" type="ORF">ABC228_02640</name>
</gene>
<feature type="domain" description="TcaA 4th" evidence="2">
    <location>
        <begin position="51"/>
        <end position="116"/>
    </location>
</feature>
<evidence type="ECO:0000259" key="3">
    <source>
        <dbReference type="Pfam" id="PF25155"/>
    </source>
</evidence>
<comment type="caution">
    <text evidence="4">The sequence shown here is derived from an EMBL/GenBank/DDBJ whole genome shotgun (WGS) entry which is preliminary data.</text>
</comment>
<organism evidence="4 5">
    <name type="scientific">Ornithinibacillus xuwenensis</name>
    <dbReference type="NCBI Taxonomy" id="3144668"/>
    <lineage>
        <taxon>Bacteria</taxon>
        <taxon>Bacillati</taxon>
        <taxon>Bacillota</taxon>
        <taxon>Bacilli</taxon>
        <taxon>Bacillales</taxon>
        <taxon>Bacillaceae</taxon>
        <taxon>Ornithinibacillus</taxon>
    </lineage>
</organism>
<evidence type="ECO:0000313" key="5">
    <source>
        <dbReference type="Proteomes" id="UP001444625"/>
    </source>
</evidence>
<dbReference type="EMBL" id="JBDIML010000001">
    <property type="protein sequence ID" value="MEN2766070.1"/>
    <property type="molecule type" value="Genomic_DNA"/>
</dbReference>
<dbReference type="InterPro" id="IPR054530">
    <property type="entry name" value="TcaA_4th"/>
</dbReference>